<accession>A0A0G0NKA7</accession>
<dbReference type="AlphaFoldDB" id="A0A0G0NKA7"/>
<proteinExistence type="predicted"/>
<dbReference type="EMBL" id="LBVN01000029">
    <property type="protein sequence ID" value="KKQ86329.1"/>
    <property type="molecule type" value="Genomic_DNA"/>
</dbReference>
<evidence type="ECO:0000313" key="2">
    <source>
        <dbReference type="Proteomes" id="UP000033944"/>
    </source>
</evidence>
<dbReference type="Proteomes" id="UP000033944">
    <property type="component" value="Unassembled WGS sequence"/>
</dbReference>
<organism evidence="1 2">
    <name type="scientific">Candidatus Woesebacteria bacterium GW2011_GWB1_38_8b</name>
    <dbReference type="NCBI Taxonomy" id="1618571"/>
    <lineage>
        <taxon>Bacteria</taxon>
        <taxon>Candidatus Woeseibacteriota</taxon>
    </lineage>
</organism>
<evidence type="ECO:0000313" key="1">
    <source>
        <dbReference type="EMBL" id="KKQ86329.1"/>
    </source>
</evidence>
<protein>
    <submittedName>
        <fullName evidence="1">Uncharacterized protein</fullName>
    </submittedName>
</protein>
<reference evidence="1 2" key="1">
    <citation type="journal article" date="2015" name="Nature">
        <title>rRNA introns, odd ribosomes, and small enigmatic genomes across a large radiation of phyla.</title>
        <authorList>
            <person name="Brown C.T."/>
            <person name="Hug L.A."/>
            <person name="Thomas B.C."/>
            <person name="Sharon I."/>
            <person name="Castelle C.J."/>
            <person name="Singh A."/>
            <person name="Wilkins M.J."/>
            <person name="Williams K.H."/>
            <person name="Banfield J.F."/>
        </authorList>
    </citation>
    <scope>NUCLEOTIDE SEQUENCE [LARGE SCALE GENOMIC DNA]</scope>
</reference>
<comment type="caution">
    <text evidence="1">The sequence shown here is derived from an EMBL/GenBank/DDBJ whole genome shotgun (WGS) entry which is preliminary data.</text>
</comment>
<sequence>MSETYQYGAEISATNYIINSRSGQVAEVSKDILHTITRPEGNFTLVVSGDSLTAVTKVKESVNRRIKRGLRDLDGEKPIVHMPTETEKLGGVFRSSIIIYLGS</sequence>
<name>A0A0G0NKA7_9BACT</name>
<gene>
    <name evidence="1" type="ORF">UT10_C0029G0009</name>
</gene>